<organism evidence="4 5">
    <name type="scientific">Thermoanaerobacterium thermosaccharolyticum</name>
    <name type="common">Clostridium thermosaccharolyticum</name>
    <dbReference type="NCBI Taxonomy" id="1517"/>
    <lineage>
        <taxon>Bacteria</taxon>
        <taxon>Bacillati</taxon>
        <taxon>Bacillota</taxon>
        <taxon>Clostridia</taxon>
        <taxon>Thermoanaerobacterales</taxon>
        <taxon>Thermoanaerobacteraceae</taxon>
        <taxon>Thermoanaerobacterium</taxon>
    </lineage>
</organism>
<evidence type="ECO:0000259" key="2">
    <source>
        <dbReference type="Pfam" id="PF07853"/>
    </source>
</evidence>
<proteinExistence type="predicted"/>
<protein>
    <submittedName>
        <fullName evidence="4">Membrane protein</fullName>
    </submittedName>
</protein>
<dbReference type="PIRSF" id="PIRSF032908">
    <property type="entry name" value="UCP032908"/>
    <property type="match status" value="1"/>
</dbReference>
<dbReference type="InterPro" id="IPR043831">
    <property type="entry name" value="DUF5808"/>
</dbReference>
<keyword evidence="1" id="KW-1133">Transmembrane helix</keyword>
<dbReference type="Proteomes" id="UP000214975">
    <property type="component" value="Chromosome"/>
</dbReference>
<name>A0A223I0T0_THETR</name>
<evidence type="ECO:0000256" key="1">
    <source>
        <dbReference type="SAM" id="Phobius"/>
    </source>
</evidence>
<evidence type="ECO:0000313" key="5">
    <source>
        <dbReference type="Proteomes" id="UP000214975"/>
    </source>
</evidence>
<feature type="transmembrane region" description="Helical" evidence="1">
    <location>
        <begin position="134"/>
        <end position="154"/>
    </location>
</feature>
<feature type="domain" description="DUF5808" evidence="3">
    <location>
        <begin position="320"/>
        <end position="345"/>
    </location>
</feature>
<sequence length="367" mass="41708">MNTLYYINLLIPYVILIVIGSITPFITRRTIIFGVYVPKEFSSDREIQKIKRAYLVNFLVTSIVFLAFILFKINNINIAIGGIFIEIILMLMMYMRAHLQVAALKSEKEWSKGKKEIAVVDMDFRKEKIVVSPLWFLLSIAIIILTVAVGINRYPNMPSRIPIHFNLQGMPDSYASKTIVSVFSFSIVQLIMTVLMFVSYRMIELAKQQIDPSNPEISKEKNLKFRRIWSGFVVFASTLINVILMGTAFTVYGAIKDWQSKIAIFSILPGLIIAIAAIVISVMTGQGGERIKIDRENNKPSSVDRDDDKYWKGGLIYYNPDDPALFVEKRFGVGWTVNFARPSIWVGIIVLILIIVSISMINVNVMK</sequence>
<accession>A0A223I0T0</accession>
<feature type="transmembrane region" description="Helical" evidence="1">
    <location>
        <begin position="261"/>
        <end position="283"/>
    </location>
</feature>
<keyword evidence="1" id="KW-0812">Transmembrane</keyword>
<evidence type="ECO:0000313" key="4">
    <source>
        <dbReference type="EMBL" id="AST58115.1"/>
    </source>
</evidence>
<dbReference type="Pfam" id="PF07853">
    <property type="entry name" value="DUF1648"/>
    <property type="match status" value="1"/>
</dbReference>
<feature type="transmembrane region" description="Helical" evidence="1">
    <location>
        <begin position="76"/>
        <end position="95"/>
    </location>
</feature>
<feature type="transmembrane region" description="Helical" evidence="1">
    <location>
        <begin position="6"/>
        <end position="26"/>
    </location>
</feature>
<gene>
    <name evidence="4" type="ORF">Thert_02185</name>
</gene>
<feature type="transmembrane region" description="Helical" evidence="1">
    <location>
        <begin position="53"/>
        <end position="70"/>
    </location>
</feature>
<dbReference type="AlphaFoldDB" id="A0A223I0T0"/>
<feature type="transmembrane region" description="Helical" evidence="1">
    <location>
        <begin position="344"/>
        <end position="365"/>
    </location>
</feature>
<dbReference type="InterPro" id="IPR012867">
    <property type="entry name" value="DUF1648"/>
</dbReference>
<feature type="domain" description="DUF1648" evidence="2">
    <location>
        <begin position="142"/>
        <end position="189"/>
    </location>
</feature>
<dbReference type="EMBL" id="CP016893">
    <property type="protein sequence ID" value="AST58115.1"/>
    <property type="molecule type" value="Genomic_DNA"/>
</dbReference>
<dbReference type="InterPro" id="IPR014574">
    <property type="entry name" value="UCP032908"/>
</dbReference>
<dbReference type="PANTHER" id="PTHR37810">
    <property type="entry name" value="IMMUNITY PROTEIN SDPI"/>
    <property type="match status" value="1"/>
</dbReference>
<dbReference type="Pfam" id="PF19124">
    <property type="entry name" value="DUF5808"/>
    <property type="match status" value="1"/>
</dbReference>
<feature type="transmembrane region" description="Helical" evidence="1">
    <location>
        <begin position="174"/>
        <end position="198"/>
    </location>
</feature>
<feature type="transmembrane region" description="Helical" evidence="1">
    <location>
        <begin position="228"/>
        <end position="255"/>
    </location>
</feature>
<dbReference type="RefSeq" id="WP_094397559.1">
    <property type="nucleotide sequence ID" value="NZ_CP016893.1"/>
</dbReference>
<dbReference type="GO" id="GO:0009636">
    <property type="term" value="P:response to toxic substance"/>
    <property type="evidence" value="ECO:0007669"/>
    <property type="project" value="TreeGrafter"/>
</dbReference>
<dbReference type="PANTHER" id="PTHR37810:SF9">
    <property type="entry name" value="MEMBRANE PROTEIN"/>
    <property type="match status" value="1"/>
</dbReference>
<reference evidence="4 5" key="1">
    <citation type="submission" date="2016-08" db="EMBL/GenBank/DDBJ databases">
        <title>A novel genetic cassette of butanologenic Thermoanaerobacterium thermosaccharolyticum that directly convert cellulose to butanol.</title>
        <authorList>
            <person name="Li T."/>
            <person name="He J."/>
        </authorList>
    </citation>
    <scope>NUCLEOTIDE SEQUENCE [LARGE SCALE GENOMIC DNA]</scope>
    <source>
        <strain evidence="4 5">TG57</strain>
    </source>
</reference>
<evidence type="ECO:0000259" key="3">
    <source>
        <dbReference type="Pfam" id="PF19124"/>
    </source>
</evidence>
<keyword evidence="1" id="KW-0472">Membrane</keyword>